<feature type="compositionally biased region" description="Polar residues" evidence="1">
    <location>
        <begin position="457"/>
        <end position="466"/>
    </location>
</feature>
<evidence type="ECO:0000256" key="1">
    <source>
        <dbReference type="SAM" id="MobiDB-lite"/>
    </source>
</evidence>
<feature type="compositionally biased region" description="Basic and acidic residues" evidence="1">
    <location>
        <begin position="75"/>
        <end position="89"/>
    </location>
</feature>
<feature type="region of interest" description="Disordered" evidence="1">
    <location>
        <begin position="1"/>
        <end position="312"/>
    </location>
</feature>
<reference evidence="2" key="1">
    <citation type="submission" date="2022-06" db="EMBL/GenBank/DDBJ databases">
        <title>Genome Sequence of Candolleomyces eurysporus.</title>
        <authorList>
            <person name="Buettner E."/>
        </authorList>
    </citation>
    <scope>NUCLEOTIDE SEQUENCE</scope>
    <source>
        <strain evidence="2">VTCC 930004</strain>
    </source>
</reference>
<feature type="compositionally biased region" description="Basic and acidic residues" evidence="1">
    <location>
        <begin position="25"/>
        <end position="38"/>
    </location>
</feature>
<feature type="non-terminal residue" evidence="2">
    <location>
        <position position="894"/>
    </location>
</feature>
<dbReference type="AlphaFoldDB" id="A0A9W8JU34"/>
<feature type="compositionally biased region" description="Basic and acidic residues" evidence="1">
    <location>
        <begin position="488"/>
        <end position="498"/>
    </location>
</feature>
<evidence type="ECO:0000313" key="3">
    <source>
        <dbReference type="Proteomes" id="UP001140091"/>
    </source>
</evidence>
<feature type="compositionally biased region" description="Polar residues" evidence="1">
    <location>
        <begin position="269"/>
        <end position="279"/>
    </location>
</feature>
<feature type="compositionally biased region" description="Basic and acidic residues" evidence="1">
    <location>
        <begin position="556"/>
        <end position="565"/>
    </location>
</feature>
<gene>
    <name evidence="2" type="ORF">H1R20_g319</name>
</gene>
<sequence>MSALDSGGVLKPILLRSSTPAPNEKVMKYLESMSKEEDAPTNSPPASLYGPPSVNYQKSPALSRVELLSPNIRSKFPDDHFNEEHHEPEVDGEDADSNVQVGERSEAGDLPTREPGPNDPPGPKYESYDSGPSFGNFGPFPTEDRASMNPPFTNSWNPDWNQIQNKHPSDIPWNQGTENGTSATPQNPGLPTEEFGISRAASPRSPSKAGSRAQSHVSGNAQDRPFSPGVRSRAGNTEKGTTYPPLPESAYGDFDPPLSPRSRAYSKAPSISPSDSPSQMPKPRPASPDGLDPEQRRMVNSALLAQTQTPRTSYYAQSVDGELTGHFHDDELCQLLRHESDAAQPDVIRKALRKAIRQRVKKLGIKYDTEAIKQYKRSYRDHDHEIGTLGGQEDDEPPRWASDIKRELVLMQQRIESLGPKIENLRIDQSYDQHQDRSRIHYDPQASDDFTRTPQTRTVNIDTHPTGTMADSMYHGQDDDFDDDDGGEREFDDMTERHNPHRLLPQTDDGETVPRSAFGPSEMGRDDSPGQQFLEEELYKLKQRRGAGSEAGVSHRTWEIARDQGTEYEEDEEGRGAPSGLPTIPDTNGDGYTRDGSPPLPALPDHDEEEEEEDEHGKQLDVHGQGPWNTTDYSMDATAAQQAGLQPWQRIHARLLNWAIIWPVSEFEHALNSTTRGHQVDEVALSIWSTQTYKRYVRARLTEKSGSVDRLFVPPNMADAISNAVFNGRHGEACGMLKDLWTPFGFEEMPRLIVVLAKHRSDSSHWVVHKFSLPDGGLTTYDSYPERTLPDGRPLGWWFAIRIAWPTAPYPKPDNLVQKMVRLHRPLQLPIDNSVAAAGIWRNVLMGSRAERSLDLERLRDLINTEVKNLKQRKQMGKLSVSPTTRNGGGAAWD</sequence>
<comment type="caution">
    <text evidence="2">The sequence shown here is derived from an EMBL/GenBank/DDBJ whole genome shotgun (WGS) entry which is preliminary data.</text>
</comment>
<feature type="compositionally biased region" description="Low complexity" evidence="1">
    <location>
        <begin position="198"/>
        <end position="213"/>
    </location>
</feature>
<feature type="region of interest" description="Disordered" evidence="1">
    <location>
        <begin position="873"/>
        <end position="894"/>
    </location>
</feature>
<feature type="compositionally biased region" description="Polar residues" evidence="1">
    <location>
        <begin position="303"/>
        <end position="312"/>
    </location>
</feature>
<keyword evidence="3" id="KW-1185">Reference proteome</keyword>
<dbReference type="OrthoDB" id="2562444at2759"/>
<feature type="region of interest" description="Disordered" evidence="1">
    <location>
        <begin position="457"/>
        <end position="529"/>
    </location>
</feature>
<proteinExistence type="predicted"/>
<protein>
    <submittedName>
        <fullName evidence="2">Uncharacterized protein</fullName>
    </submittedName>
</protein>
<organism evidence="2 3">
    <name type="scientific">Candolleomyces eurysporus</name>
    <dbReference type="NCBI Taxonomy" id="2828524"/>
    <lineage>
        <taxon>Eukaryota</taxon>
        <taxon>Fungi</taxon>
        <taxon>Dikarya</taxon>
        <taxon>Basidiomycota</taxon>
        <taxon>Agaricomycotina</taxon>
        <taxon>Agaricomycetes</taxon>
        <taxon>Agaricomycetidae</taxon>
        <taxon>Agaricales</taxon>
        <taxon>Agaricineae</taxon>
        <taxon>Psathyrellaceae</taxon>
        <taxon>Candolleomyces</taxon>
    </lineage>
</organism>
<feature type="compositionally biased region" description="Polar residues" evidence="1">
    <location>
        <begin position="150"/>
        <end position="189"/>
    </location>
</feature>
<feature type="region of interest" description="Disordered" evidence="1">
    <location>
        <begin position="544"/>
        <end position="631"/>
    </location>
</feature>
<dbReference type="EMBL" id="JANBPK010000018">
    <property type="protein sequence ID" value="KAJ2936775.1"/>
    <property type="molecule type" value="Genomic_DNA"/>
</dbReference>
<dbReference type="Proteomes" id="UP001140091">
    <property type="component" value="Unassembled WGS sequence"/>
</dbReference>
<evidence type="ECO:0000313" key="2">
    <source>
        <dbReference type="EMBL" id="KAJ2936775.1"/>
    </source>
</evidence>
<accession>A0A9W8JU34</accession>
<name>A0A9W8JU34_9AGAR</name>